<evidence type="ECO:0000256" key="2">
    <source>
        <dbReference type="ARBA" id="ARBA00013194"/>
    </source>
</evidence>
<evidence type="ECO:0000313" key="7">
    <source>
        <dbReference type="EMBL" id="KAF6136921.1"/>
    </source>
</evidence>
<dbReference type="PANTHER" id="PTHR10516">
    <property type="entry name" value="PEPTIDYL-PROLYL CIS-TRANS ISOMERASE"/>
    <property type="match status" value="1"/>
</dbReference>
<dbReference type="EMBL" id="JACGCM010002667">
    <property type="protein sequence ID" value="KAF6136921.1"/>
    <property type="molecule type" value="Genomic_DNA"/>
</dbReference>
<dbReference type="InterPro" id="IPR050689">
    <property type="entry name" value="FKBP-type_PPIase"/>
</dbReference>
<evidence type="ECO:0000259" key="6">
    <source>
        <dbReference type="PROSITE" id="PS50059"/>
    </source>
</evidence>
<dbReference type="OrthoDB" id="1902587at2759"/>
<reference evidence="7 8" key="1">
    <citation type="journal article" date="2020" name="IScience">
        <title>Genome Sequencing of the Endangered Kingdonia uniflora (Circaeasteraceae, Ranunculales) Reveals Potential Mechanisms of Evolutionary Specialization.</title>
        <authorList>
            <person name="Sun Y."/>
            <person name="Deng T."/>
            <person name="Zhang A."/>
            <person name="Moore M.J."/>
            <person name="Landis J.B."/>
            <person name="Lin N."/>
            <person name="Zhang H."/>
            <person name="Zhang X."/>
            <person name="Huang J."/>
            <person name="Zhang X."/>
            <person name="Sun H."/>
            <person name="Wang H."/>
        </authorList>
    </citation>
    <scope>NUCLEOTIDE SEQUENCE [LARGE SCALE GENOMIC DNA]</scope>
    <source>
        <strain evidence="7">TB1705</strain>
        <tissue evidence="7">Leaf</tissue>
    </source>
</reference>
<evidence type="ECO:0000256" key="4">
    <source>
        <dbReference type="ARBA" id="ARBA00023235"/>
    </source>
</evidence>
<comment type="catalytic activity">
    <reaction evidence="1 5">
        <text>[protein]-peptidylproline (omega=180) = [protein]-peptidylproline (omega=0)</text>
        <dbReference type="Rhea" id="RHEA:16237"/>
        <dbReference type="Rhea" id="RHEA-COMP:10747"/>
        <dbReference type="Rhea" id="RHEA-COMP:10748"/>
        <dbReference type="ChEBI" id="CHEBI:83833"/>
        <dbReference type="ChEBI" id="CHEBI:83834"/>
        <dbReference type="EC" id="5.2.1.8"/>
    </reaction>
</comment>
<dbReference type="InterPro" id="IPR001179">
    <property type="entry name" value="PPIase_FKBP_dom"/>
</dbReference>
<comment type="caution">
    <text evidence="7">The sequence shown here is derived from an EMBL/GenBank/DDBJ whole genome shotgun (WGS) entry which is preliminary data.</text>
</comment>
<feature type="domain" description="PPIase FKBP-type" evidence="6">
    <location>
        <begin position="1"/>
        <end position="67"/>
    </location>
</feature>
<dbReference type="SUPFAM" id="SSF54534">
    <property type="entry name" value="FKBP-like"/>
    <property type="match status" value="1"/>
</dbReference>
<organism evidence="7 8">
    <name type="scientific">Kingdonia uniflora</name>
    <dbReference type="NCBI Taxonomy" id="39325"/>
    <lineage>
        <taxon>Eukaryota</taxon>
        <taxon>Viridiplantae</taxon>
        <taxon>Streptophyta</taxon>
        <taxon>Embryophyta</taxon>
        <taxon>Tracheophyta</taxon>
        <taxon>Spermatophyta</taxon>
        <taxon>Magnoliopsida</taxon>
        <taxon>Ranunculales</taxon>
        <taxon>Circaeasteraceae</taxon>
        <taxon>Kingdonia</taxon>
    </lineage>
</organism>
<dbReference type="InterPro" id="IPR046357">
    <property type="entry name" value="PPIase_dom_sf"/>
</dbReference>
<dbReference type="AlphaFoldDB" id="A0A7J7L2R4"/>
<keyword evidence="4 5" id="KW-0413">Isomerase</keyword>
<evidence type="ECO:0000313" key="8">
    <source>
        <dbReference type="Proteomes" id="UP000541444"/>
    </source>
</evidence>
<dbReference type="PROSITE" id="PS50059">
    <property type="entry name" value="FKBP_PPIASE"/>
    <property type="match status" value="1"/>
</dbReference>
<dbReference type="PANTHER" id="PTHR10516:SF443">
    <property type="entry name" value="FK506-BINDING PROTEIN 59-RELATED"/>
    <property type="match status" value="1"/>
</dbReference>
<proteinExistence type="predicted"/>
<evidence type="ECO:0000256" key="1">
    <source>
        <dbReference type="ARBA" id="ARBA00000971"/>
    </source>
</evidence>
<sequence length="67" mass="7630">DKGTPFKFKLDQFEVIRGWYEGIATMKKGEITIFKIPPNLGLWRSGVLTSCSSEFNAYLQYGVSHVE</sequence>
<dbReference type="Proteomes" id="UP000541444">
    <property type="component" value="Unassembled WGS sequence"/>
</dbReference>
<gene>
    <name evidence="7" type="ORF">GIB67_025755</name>
</gene>
<dbReference type="GO" id="GO:0003755">
    <property type="term" value="F:peptidyl-prolyl cis-trans isomerase activity"/>
    <property type="evidence" value="ECO:0007669"/>
    <property type="project" value="UniProtKB-KW"/>
</dbReference>
<dbReference type="EC" id="5.2.1.8" evidence="2 5"/>
<dbReference type="GO" id="GO:0005737">
    <property type="term" value="C:cytoplasm"/>
    <property type="evidence" value="ECO:0007669"/>
    <property type="project" value="TreeGrafter"/>
</dbReference>
<keyword evidence="3 5" id="KW-0697">Rotamase</keyword>
<dbReference type="Pfam" id="PF00254">
    <property type="entry name" value="FKBP_C"/>
    <property type="match status" value="1"/>
</dbReference>
<dbReference type="Gene3D" id="3.10.50.40">
    <property type="match status" value="1"/>
</dbReference>
<evidence type="ECO:0000256" key="5">
    <source>
        <dbReference type="PROSITE-ProRule" id="PRU00277"/>
    </source>
</evidence>
<feature type="non-terminal residue" evidence="7">
    <location>
        <position position="1"/>
    </location>
</feature>
<evidence type="ECO:0000256" key="3">
    <source>
        <dbReference type="ARBA" id="ARBA00023110"/>
    </source>
</evidence>
<accession>A0A7J7L2R4</accession>
<protein>
    <recommendedName>
        <fullName evidence="2 5">peptidylprolyl isomerase</fullName>
        <ecNumber evidence="2 5">5.2.1.8</ecNumber>
    </recommendedName>
</protein>
<name>A0A7J7L2R4_9MAGN</name>
<keyword evidence="8" id="KW-1185">Reference proteome</keyword>